<reference evidence="2 3" key="1">
    <citation type="submission" date="2022-05" db="EMBL/GenBank/DDBJ databases">
        <title>Luteimonas sp. SX5, whole genome shotgun sequencing project.</title>
        <authorList>
            <person name="Zhao G."/>
            <person name="Shen L."/>
        </authorList>
    </citation>
    <scope>NUCLEOTIDE SEQUENCE [LARGE SCALE GENOMIC DNA]</scope>
    <source>
        <strain evidence="2 3">SX5</strain>
    </source>
</reference>
<gene>
    <name evidence="2" type="ORF">M2650_00160</name>
</gene>
<evidence type="ECO:0008006" key="4">
    <source>
        <dbReference type="Google" id="ProtNLM"/>
    </source>
</evidence>
<evidence type="ECO:0000313" key="3">
    <source>
        <dbReference type="Proteomes" id="UP001431217"/>
    </source>
</evidence>
<sequence length="152" mass="16770">MRIVLFSILFFALSGPAGAEYRCGRAKTGPEFQAALDAELSRIQQAHQSSEASHKAEIDLKSQALIEKGVWSEADRAAYFDRVANLPAFQAREIEKRDYGRYFPSEVQMAMTLGAANPRMGCEHAANAVSFLAKIAAASEAQWLLMKTEMPK</sequence>
<feature type="chain" id="PRO_5045169624" description="DUF1311 domain-containing protein" evidence="1">
    <location>
        <begin position="20"/>
        <end position="152"/>
    </location>
</feature>
<dbReference type="RefSeq" id="WP_249469656.1">
    <property type="nucleotide sequence ID" value="NZ_JAMBEP010000001.1"/>
</dbReference>
<organism evidence="2 3">
    <name type="scientific">Luteimonas galliterrae</name>
    <dbReference type="NCBI Taxonomy" id="2940486"/>
    <lineage>
        <taxon>Bacteria</taxon>
        <taxon>Pseudomonadati</taxon>
        <taxon>Pseudomonadota</taxon>
        <taxon>Gammaproteobacteria</taxon>
        <taxon>Lysobacterales</taxon>
        <taxon>Lysobacteraceae</taxon>
        <taxon>Luteimonas</taxon>
    </lineage>
</organism>
<keyword evidence="3" id="KW-1185">Reference proteome</keyword>
<name>A0ABT0MFL6_9GAMM</name>
<protein>
    <recommendedName>
        <fullName evidence="4">DUF1311 domain-containing protein</fullName>
    </recommendedName>
</protein>
<evidence type="ECO:0000256" key="1">
    <source>
        <dbReference type="SAM" id="SignalP"/>
    </source>
</evidence>
<comment type="caution">
    <text evidence="2">The sequence shown here is derived from an EMBL/GenBank/DDBJ whole genome shotgun (WGS) entry which is preliminary data.</text>
</comment>
<keyword evidence="1" id="KW-0732">Signal</keyword>
<dbReference type="EMBL" id="JAMBEP010000001">
    <property type="protein sequence ID" value="MCL1633064.1"/>
    <property type="molecule type" value="Genomic_DNA"/>
</dbReference>
<proteinExistence type="predicted"/>
<feature type="signal peptide" evidence="1">
    <location>
        <begin position="1"/>
        <end position="19"/>
    </location>
</feature>
<evidence type="ECO:0000313" key="2">
    <source>
        <dbReference type="EMBL" id="MCL1633064.1"/>
    </source>
</evidence>
<accession>A0ABT0MFL6</accession>
<dbReference type="Proteomes" id="UP001431217">
    <property type="component" value="Unassembled WGS sequence"/>
</dbReference>